<evidence type="ECO:0000256" key="1">
    <source>
        <dbReference type="SAM" id="Phobius"/>
    </source>
</evidence>
<reference evidence="3 4" key="1">
    <citation type="submission" date="2017-10" db="EMBL/GenBank/DDBJ databases">
        <title>Genome sequence of Caulobacter mirabilis FWC38.</title>
        <authorList>
            <person name="Fiebig A."/>
            <person name="Crosson S."/>
        </authorList>
    </citation>
    <scope>NUCLEOTIDE SEQUENCE [LARGE SCALE GENOMIC DNA]</scope>
    <source>
        <strain evidence="3 4">FWC 38</strain>
    </source>
</reference>
<sequence>MGTGLGVGAKSATHRPMTQRAKHPAIAALTRPLVGHLGLAELSVLALIGLFLALIGAFDSDQIDLDRRLAYWIFVLVAGGACGGAIEPWLERWPLLANRPWLRAPVLVLAMAAPSTVIVMFTAVALYSGHASFKSLVRLYPQVTIICIPLVAMAWTARRALRPATPAPTPPEAAPPPLLREKLPPRLARARLLAVQAEDHYLRVHTDAGDALLLMRFADALQALEAMDGLQTHRSWWVARSAVEEALWRRGRGDLVLVGGLTAPVSRGYAAAVRAIDWA</sequence>
<dbReference type="KEGG" id="cmb:CSW64_19015"/>
<feature type="transmembrane region" description="Helical" evidence="1">
    <location>
        <begin position="37"/>
        <end position="57"/>
    </location>
</feature>
<keyword evidence="1" id="KW-0812">Transmembrane</keyword>
<keyword evidence="1" id="KW-1133">Transmembrane helix</keyword>
<dbReference type="Pfam" id="PF04397">
    <property type="entry name" value="LytTR"/>
    <property type="match status" value="1"/>
</dbReference>
<evidence type="ECO:0000313" key="4">
    <source>
        <dbReference type="Proteomes" id="UP000228945"/>
    </source>
</evidence>
<organism evidence="3 4">
    <name type="scientific">Caulobacter mirabilis</name>
    <dbReference type="NCBI Taxonomy" id="69666"/>
    <lineage>
        <taxon>Bacteria</taxon>
        <taxon>Pseudomonadati</taxon>
        <taxon>Pseudomonadota</taxon>
        <taxon>Alphaproteobacteria</taxon>
        <taxon>Caulobacterales</taxon>
        <taxon>Caulobacteraceae</taxon>
        <taxon>Caulobacter</taxon>
    </lineage>
</organism>
<keyword evidence="1" id="KW-0472">Membrane</keyword>
<keyword evidence="4" id="KW-1185">Reference proteome</keyword>
<gene>
    <name evidence="3" type="ORF">CSW64_19015</name>
</gene>
<feature type="transmembrane region" description="Helical" evidence="1">
    <location>
        <begin position="69"/>
        <end position="86"/>
    </location>
</feature>
<dbReference type="GO" id="GO:0003677">
    <property type="term" value="F:DNA binding"/>
    <property type="evidence" value="ECO:0007669"/>
    <property type="project" value="InterPro"/>
</dbReference>
<dbReference type="SMART" id="SM00850">
    <property type="entry name" value="LytTR"/>
    <property type="match status" value="1"/>
</dbReference>
<dbReference type="Gene3D" id="2.40.50.1020">
    <property type="entry name" value="LytTr DNA-binding domain"/>
    <property type="match status" value="1"/>
</dbReference>
<accession>A0A2D2B239</accession>
<feature type="domain" description="HTH LytTR-type" evidence="2">
    <location>
        <begin position="181"/>
        <end position="279"/>
    </location>
</feature>
<dbReference type="AlphaFoldDB" id="A0A2D2B239"/>
<dbReference type="OrthoDB" id="7028951at2"/>
<feature type="transmembrane region" description="Helical" evidence="1">
    <location>
        <begin position="139"/>
        <end position="157"/>
    </location>
</feature>
<evidence type="ECO:0000313" key="3">
    <source>
        <dbReference type="EMBL" id="ATQ44329.1"/>
    </source>
</evidence>
<dbReference type="PROSITE" id="PS50930">
    <property type="entry name" value="HTH_LYTTR"/>
    <property type="match status" value="1"/>
</dbReference>
<dbReference type="InterPro" id="IPR007492">
    <property type="entry name" value="LytTR_DNA-bd_dom"/>
</dbReference>
<evidence type="ECO:0000259" key="2">
    <source>
        <dbReference type="PROSITE" id="PS50930"/>
    </source>
</evidence>
<feature type="transmembrane region" description="Helical" evidence="1">
    <location>
        <begin position="106"/>
        <end position="127"/>
    </location>
</feature>
<dbReference type="Proteomes" id="UP000228945">
    <property type="component" value="Chromosome"/>
</dbReference>
<protein>
    <recommendedName>
        <fullName evidence="2">HTH LytTR-type domain-containing protein</fullName>
    </recommendedName>
</protein>
<proteinExistence type="predicted"/>
<dbReference type="EMBL" id="CP024201">
    <property type="protein sequence ID" value="ATQ44329.1"/>
    <property type="molecule type" value="Genomic_DNA"/>
</dbReference>
<name>A0A2D2B239_9CAUL</name>